<organism evidence="1">
    <name type="scientific">marine sediment metagenome</name>
    <dbReference type="NCBI Taxonomy" id="412755"/>
    <lineage>
        <taxon>unclassified sequences</taxon>
        <taxon>metagenomes</taxon>
        <taxon>ecological metagenomes</taxon>
    </lineage>
</organism>
<dbReference type="Gene3D" id="3.40.50.11280">
    <property type="entry name" value="Glutamate-cysteine ligase, N-terminal domain"/>
    <property type="match status" value="1"/>
</dbReference>
<proteinExistence type="predicted"/>
<comment type="caution">
    <text evidence="1">The sequence shown here is derived from an EMBL/GenBank/DDBJ whole genome shotgun (WGS) entry which is preliminary data.</text>
</comment>
<accession>A0A0F9RML6</accession>
<dbReference type="EMBL" id="LAZR01002740">
    <property type="protein sequence ID" value="KKN26191.1"/>
    <property type="molecule type" value="Genomic_DNA"/>
</dbReference>
<sequence length="415" mass="47350">MLEHLYNCLKRQEDKIISWYKSKVKTLEETNIPLPIFSSFDVRDSGYKASIVDSNVFPSGFNNLDLDSRQFAATKFLKYLSSISPNRNILIIPENHTRNVYYFEHIKVLSQILNSAGFNTNIGYIEEENNSPPFAAFENTVEAIKFEKIFRCNGRACTESFNDGIIILNNDLSVAPPKILEILENISQPVLPSISLGWYNRKKSNHFQFFNKLITELALLTSFDPWLLGTHYTSVDNINFKEKDSLKVVADAVDLVTNRISLKYEEYNIHDDPFVFVKNNSGTYGLGIVSVSSGEEIKNLNSKNRKKMIYGKGRSRINSVLIQEGIYTKYVEHNIPAEPVIYNIGGEAVGGFMRVNTLQTRNKNLNTRGMVFKKIVENKQTQPIILKNRKFSLYSLLTSIADLAIAYEHKQNLVN</sequence>
<evidence type="ECO:0008006" key="2">
    <source>
        <dbReference type="Google" id="ProtNLM"/>
    </source>
</evidence>
<dbReference type="AlphaFoldDB" id="A0A0F9RML6"/>
<dbReference type="NCBIfam" id="TIGR02049">
    <property type="entry name" value="gshA_ferroox"/>
    <property type="match status" value="1"/>
</dbReference>
<protein>
    <recommendedName>
        <fullName evidence="2">Glutamate--cysteine ligase</fullName>
    </recommendedName>
</protein>
<dbReference type="InterPro" id="IPR011718">
    <property type="entry name" value="GshA"/>
</dbReference>
<evidence type="ECO:0000313" key="1">
    <source>
        <dbReference type="EMBL" id="KKN26191.1"/>
    </source>
</evidence>
<name>A0A0F9RML6_9ZZZZ</name>
<dbReference type="InterPro" id="IPR042520">
    <property type="entry name" value="GshA_N"/>
</dbReference>
<dbReference type="Pfam" id="PF08886">
    <property type="entry name" value="GshA"/>
    <property type="match status" value="1"/>
</dbReference>
<reference evidence="1" key="1">
    <citation type="journal article" date="2015" name="Nature">
        <title>Complex archaea that bridge the gap between prokaryotes and eukaryotes.</title>
        <authorList>
            <person name="Spang A."/>
            <person name="Saw J.H."/>
            <person name="Jorgensen S.L."/>
            <person name="Zaremba-Niedzwiedzka K."/>
            <person name="Martijn J."/>
            <person name="Lind A.E."/>
            <person name="van Eijk R."/>
            <person name="Schleper C."/>
            <person name="Guy L."/>
            <person name="Ettema T.J."/>
        </authorList>
    </citation>
    <scope>NUCLEOTIDE SEQUENCE</scope>
</reference>
<gene>
    <name evidence="1" type="ORF">LCGC14_0877210</name>
</gene>